<dbReference type="EMBL" id="GGEC01072727">
    <property type="protein sequence ID" value="MBX53211.1"/>
    <property type="molecule type" value="Transcribed_RNA"/>
</dbReference>
<organism evidence="1">
    <name type="scientific">Rhizophora mucronata</name>
    <name type="common">Asiatic mangrove</name>
    <dbReference type="NCBI Taxonomy" id="61149"/>
    <lineage>
        <taxon>Eukaryota</taxon>
        <taxon>Viridiplantae</taxon>
        <taxon>Streptophyta</taxon>
        <taxon>Embryophyta</taxon>
        <taxon>Tracheophyta</taxon>
        <taxon>Spermatophyta</taxon>
        <taxon>Magnoliopsida</taxon>
        <taxon>eudicotyledons</taxon>
        <taxon>Gunneridae</taxon>
        <taxon>Pentapetalae</taxon>
        <taxon>rosids</taxon>
        <taxon>fabids</taxon>
        <taxon>Malpighiales</taxon>
        <taxon>Rhizophoraceae</taxon>
        <taxon>Rhizophora</taxon>
    </lineage>
</organism>
<evidence type="ECO:0000313" key="1">
    <source>
        <dbReference type="EMBL" id="MBX53211.1"/>
    </source>
</evidence>
<proteinExistence type="predicted"/>
<name>A0A2P2PEV9_RHIMU</name>
<accession>A0A2P2PEV9</accession>
<protein>
    <submittedName>
        <fullName evidence="1">Uncharacterized protein</fullName>
    </submittedName>
</protein>
<dbReference type="AlphaFoldDB" id="A0A2P2PEV9"/>
<sequence length="34" mass="4074">MHCYPIEVTMPLSFQLPSFILVPFLQLVKSFRQY</sequence>
<reference evidence="1" key="1">
    <citation type="submission" date="2018-02" db="EMBL/GenBank/DDBJ databases">
        <title>Rhizophora mucronata_Transcriptome.</title>
        <authorList>
            <person name="Meera S.P."/>
            <person name="Sreeshan A."/>
            <person name="Augustine A."/>
        </authorList>
    </citation>
    <scope>NUCLEOTIDE SEQUENCE</scope>
    <source>
        <tissue evidence="1">Leaf</tissue>
    </source>
</reference>